<dbReference type="InterPro" id="IPR036590">
    <property type="entry name" value="SRAP-like"/>
</dbReference>
<organism evidence="2 3">
    <name type="scientific">Aquincola tertiaricarbonis</name>
    <dbReference type="NCBI Taxonomy" id="391953"/>
    <lineage>
        <taxon>Bacteria</taxon>
        <taxon>Pseudomonadati</taxon>
        <taxon>Pseudomonadota</taxon>
        <taxon>Betaproteobacteria</taxon>
        <taxon>Burkholderiales</taxon>
        <taxon>Sphaerotilaceae</taxon>
        <taxon>Aquincola</taxon>
    </lineage>
</organism>
<evidence type="ECO:0000313" key="3">
    <source>
        <dbReference type="Proteomes" id="UP001056201"/>
    </source>
</evidence>
<reference evidence="2" key="1">
    <citation type="submission" date="2022-05" db="EMBL/GenBank/DDBJ databases">
        <title>An RpoN-dependent PEP-CTERM gene is involved in floc formation of an Aquincola tertiaricarbonis strain.</title>
        <authorList>
            <person name="Qiu D."/>
            <person name="Xia M."/>
        </authorList>
    </citation>
    <scope>NUCLEOTIDE SEQUENCE</scope>
    <source>
        <strain evidence="2">RN12</strain>
    </source>
</reference>
<dbReference type="EMBL" id="CP097636">
    <property type="protein sequence ID" value="URI11636.1"/>
    <property type="molecule type" value="Genomic_DNA"/>
</dbReference>
<name>A0ABY4SHB4_AQUTE</name>
<evidence type="ECO:0000256" key="1">
    <source>
        <dbReference type="SAM" id="MobiDB-lite"/>
    </source>
</evidence>
<keyword evidence="3" id="KW-1185">Reference proteome</keyword>
<dbReference type="RefSeq" id="WP_250199829.1">
    <property type="nucleotide sequence ID" value="NZ_CP097636.1"/>
</dbReference>
<protein>
    <submittedName>
        <fullName evidence="2">Uncharacterized protein</fullName>
    </submittedName>
</protein>
<feature type="region of interest" description="Disordered" evidence="1">
    <location>
        <begin position="60"/>
        <end position="83"/>
    </location>
</feature>
<gene>
    <name evidence="2" type="ORF">MW290_22135</name>
</gene>
<accession>A0ABY4SHB4</accession>
<sequence>MTLNADHHPRLNRTHRPGPQRPATMQDKRAVVPLHPSAYDVWLRGTIEEAAAALVLPHVDDYDAGPDGAPPAAPKAPVQPDLL</sequence>
<feature type="region of interest" description="Disordered" evidence="1">
    <location>
        <begin position="1"/>
        <end position="29"/>
    </location>
</feature>
<evidence type="ECO:0000313" key="2">
    <source>
        <dbReference type="EMBL" id="URI11636.1"/>
    </source>
</evidence>
<proteinExistence type="predicted"/>
<dbReference type="SUPFAM" id="SSF143081">
    <property type="entry name" value="BB1717-like"/>
    <property type="match status" value="1"/>
</dbReference>
<dbReference type="Proteomes" id="UP001056201">
    <property type="component" value="Chromosome 2"/>
</dbReference>